<organism evidence="2 3">
    <name type="scientific">Blepharisma stoltei</name>
    <dbReference type="NCBI Taxonomy" id="1481888"/>
    <lineage>
        <taxon>Eukaryota</taxon>
        <taxon>Sar</taxon>
        <taxon>Alveolata</taxon>
        <taxon>Ciliophora</taxon>
        <taxon>Postciliodesmatophora</taxon>
        <taxon>Heterotrichea</taxon>
        <taxon>Heterotrichida</taxon>
        <taxon>Blepharismidae</taxon>
        <taxon>Blepharisma</taxon>
    </lineage>
</organism>
<evidence type="ECO:0000259" key="1">
    <source>
        <dbReference type="PROSITE" id="PS51154"/>
    </source>
</evidence>
<dbReference type="Proteomes" id="UP001162131">
    <property type="component" value="Unassembled WGS sequence"/>
</dbReference>
<evidence type="ECO:0000313" key="2">
    <source>
        <dbReference type="EMBL" id="CAG9314629.1"/>
    </source>
</evidence>
<keyword evidence="3" id="KW-1185">Reference proteome</keyword>
<dbReference type="SUPFAM" id="SSF52949">
    <property type="entry name" value="Macro domain-like"/>
    <property type="match status" value="1"/>
</dbReference>
<evidence type="ECO:0000313" key="3">
    <source>
        <dbReference type="Proteomes" id="UP001162131"/>
    </source>
</evidence>
<dbReference type="PANTHER" id="PTHR11106:SF111">
    <property type="entry name" value="MACRO DOMAIN-CONTAINING PROTEIN"/>
    <property type="match status" value="1"/>
</dbReference>
<dbReference type="Pfam" id="PF01661">
    <property type="entry name" value="Macro"/>
    <property type="match status" value="1"/>
</dbReference>
<dbReference type="SMART" id="SM00506">
    <property type="entry name" value="A1pp"/>
    <property type="match status" value="1"/>
</dbReference>
<gene>
    <name evidence="2" type="ORF">BSTOLATCC_MIC11630</name>
</gene>
<dbReference type="InterPro" id="IPR043472">
    <property type="entry name" value="Macro_dom-like"/>
</dbReference>
<proteinExistence type="predicted"/>
<dbReference type="InterPro" id="IPR002589">
    <property type="entry name" value="Macro_dom"/>
</dbReference>
<dbReference type="EMBL" id="CAJZBQ010000012">
    <property type="protein sequence ID" value="CAG9314629.1"/>
    <property type="molecule type" value="Genomic_DNA"/>
</dbReference>
<dbReference type="PROSITE" id="PS51154">
    <property type="entry name" value="MACRO"/>
    <property type="match status" value="1"/>
</dbReference>
<dbReference type="Gene3D" id="3.40.220.10">
    <property type="entry name" value="Leucine Aminopeptidase, subunit E, domain 1"/>
    <property type="match status" value="1"/>
</dbReference>
<name>A0AAU9IGP6_9CILI</name>
<sequence>MKHIEPVLCAEGIINGITLEIRQGSILDLDVDAIVNAANDKLGNLGGLAGQIINSAGPDVQKECDEYIRNNYFVKPGTVVETSAGKLNFKSIFHTVGPVFEGAKETEYQRETLFESILFPIIEANKLSYKSIGIPGISCGIFGYPIEKAALRHIEAFIVFAGNYQFYVEKISIKKVVFSLYTDTELNLFLDALMTKFKAFEYIKYLGLIKERELLPNHGYCEVCNHLIPDAENYMNISQLCCNKVCNFCIFQHQLSSCPRDGFLFPEDVRGSFGSYILCKDCKIYVNIESSVCSCRQLCYNCLVNNHRIFQDCVCICGQVIQFYS</sequence>
<dbReference type="AlphaFoldDB" id="A0AAU9IGP6"/>
<protein>
    <recommendedName>
        <fullName evidence="1">Macro domain-containing protein</fullName>
    </recommendedName>
</protein>
<dbReference type="PANTHER" id="PTHR11106">
    <property type="entry name" value="GANGLIOSIDE INDUCED DIFFERENTIATION ASSOCIATED PROTEIN 2-RELATED"/>
    <property type="match status" value="1"/>
</dbReference>
<feature type="domain" description="Macro" evidence="1">
    <location>
        <begin position="6"/>
        <end position="197"/>
    </location>
</feature>
<reference evidence="2" key="1">
    <citation type="submission" date="2021-09" db="EMBL/GenBank/DDBJ databases">
        <authorList>
            <consortium name="AG Swart"/>
            <person name="Singh M."/>
            <person name="Singh A."/>
            <person name="Seah K."/>
            <person name="Emmerich C."/>
        </authorList>
    </citation>
    <scope>NUCLEOTIDE SEQUENCE</scope>
    <source>
        <strain evidence="2">ATCC30299</strain>
    </source>
</reference>
<accession>A0AAU9IGP6</accession>
<comment type="caution">
    <text evidence="2">The sequence shown here is derived from an EMBL/GenBank/DDBJ whole genome shotgun (WGS) entry which is preliminary data.</text>
</comment>